<reference evidence="2" key="1">
    <citation type="submission" date="2021-01" db="EMBL/GenBank/DDBJ databases">
        <authorList>
            <person name="Liang W."/>
            <person name="Lu Z."/>
            <person name="Jiang D."/>
            <person name="Fu Y."/>
            <person name="Xie J."/>
            <person name="Cheng J."/>
            <person name="Lin Y."/>
            <person name="Chen T."/>
        </authorList>
    </citation>
    <scope>NUCLEOTIDE SEQUENCE</scope>
    <source>
        <strain evidence="2">GB862</strain>
    </source>
</reference>
<sequence length="192" mass="21588">MVSPMVPHSIHRVVWYANQQLRRSPRTHSTLTCSLHVRVKMTSSPLRLRSPACAPKRHQSEPDSPTDQIKFWNISKTPNDTTTMAVPTTAFNTPPTATNEDNVCIFFHHSDNHTSSNYHQTITWQSQSLTTYRLRVVLTKSPGPDYTMEWELFDAAAILVRHKASITLAQIATPPLSVYSAISASHPTLIIT</sequence>
<dbReference type="EMBL" id="MW454906">
    <property type="protein sequence ID" value="UCR95345.1"/>
    <property type="molecule type" value="Genomic_RNA"/>
</dbReference>
<feature type="region of interest" description="Disordered" evidence="1">
    <location>
        <begin position="48"/>
        <end position="69"/>
    </location>
</feature>
<evidence type="ECO:0000256" key="1">
    <source>
        <dbReference type="SAM" id="MobiDB-lite"/>
    </source>
</evidence>
<evidence type="ECO:0000313" key="2">
    <source>
        <dbReference type="EMBL" id="UCR95345.1"/>
    </source>
</evidence>
<organism evidence="2">
    <name type="scientific">Sclerotinia sclerotiorum alphaflexivirus 1</name>
    <dbReference type="NCBI Taxonomy" id="2879903"/>
    <lineage>
        <taxon>Viruses</taxon>
        <taxon>Riboviria</taxon>
        <taxon>Orthornavirae</taxon>
        <taxon>Kitrinoviricota</taxon>
        <taxon>Alsuviricetes</taxon>
        <taxon>Tymovirales</taxon>
        <taxon>Alphaflexiviridae</taxon>
        <taxon>Botrexvirus</taxon>
        <taxon>Botrexvirus unosclerotiniae</taxon>
    </lineage>
</organism>
<name>A0A8K1J8Y2_9VIRU</name>
<protein>
    <submittedName>
        <fullName evidence="2">Uncharacterized protein</fullName>
    </submittedName>
</protein>
<accession>A0A8K1J8Y2</accession>
<proteinExistence type="predicted"/>